<feature type="transmembrane region" description="Helical" evidence="7">
    <location>
        <begin position="362"/>
        <end position="388"/>
    </location>
</feature>
<accession>A0ABY0VBB5</accession>
<evidence type="ECO:0000313" key="11">
    <source>
        <dbReference type="Proteomes" id="UP000198976"/>
    </source>
</evidence>
<evidence type="ECO:0000256" key="1">
    <source>
        <dbReference type="ARBA" id="ARBA00004651"/>
    </source>
</evidence>
<feature type="transmembrane region" description="Helical" evidence="7">
    <location>
        <begin position="37"/>
        <end position="57"/>
    </location>
</feature>
<dbReference type="InterPro" id="IPR003838">
    <property type="entry name" value="ABC3_permease_C"/>
</dbReference>
<proteinExistence type="inferred from homology"/>
<evidence type="ECO:0000313" key="10">
    <source>
        <dbReference type="EMBL" id="SDU05545.1"/>
    </source>
</evidence>
<comment type="similarity">
    <text evidence="6">Belongs to the ABC-4 integral membrane protein family.</text>
</comment>
<dbReference type="RefSeq" id="WP_092648882.1">
    <property type="nucleotide sequence ID" value="NZ_LT629792.1"/>
</dbReference>
<evidence type="ECO:0000259" key="9">
    <source>
        <dbReference type="Pfam" id="PF12704"/>
    </source>
</evidence>
<feature type="domain" description="ABC3 transporter permease C-terminal" evidence="8">
    <location>
        <begin position="287"/>
        <end position="398"/>
    </location>
</feature>
<feature type="transmembrane region" description="Helical" evidence="7">
    <location>
        <begin position="328"/>
        <end position="356"/>
    </location>
</feature>
<dbReference type="Proteomes" id="UP000198976">
    <property type="component" value="Chromosome I"/>
</dbReference>
<keyword evidence="3 7" id="KW-0812">Transmembrane</keyword>
<dbReference type="InterPro" id="IPR050250">
    <property type="entry name" value="Macrolide_Exporter_MacB"/>
</dbReference>
<evidence type="ECO:0000259" key="8">
    <source>
        <dbReference type="Pfam" id="PF02687"/>
    </source>
</evidence>
<dbReference type="PANTHER" id="PTHR30572:SF4">
    <property type="entry name" value="ABC TRANSPORTER PERMEASE YTRF"/>
    <property type="match status" value="1"/>
</dbReference>
<dbReference type="PANTHER" id="PTHR30572">
    <property type="entry name" value="MEMBRANE COMPONENT OF TRANSPORTER-RELATED"/>
    <property type="match status" value="1"/>
</dbReference>
<dbReference type="Pfam" id="PF02687">
    <property type="entry name" value="FtsX"/>
    <property type="match status" value="1"/>
</dbReference>
<keyword evidence="5 7" id="KW-0472">Membrane</keyword>
<dbReference type="EMBL" id="LT629792">
    <property type="protein sequence ID" value="SDU05545.1"/>
    <property type="molecule type" value="Genomic_DNA"/>
</dbReference>
<evidence type="ECO:0000256" key="4">
    <source>
        <dbReference type="ARBA" id="ARBA00022989"/>
    </source>
</evidence>
<organism evidence="10 11">
    <name type="scientific">Schaalia radingae</name>
    <dbReference type="NCBI Taxonomy" id="131110"/>
    <lineage>
        <taxon>Bacteria</taxon>
        <taxon>Bacillati</taxon>
        <taxon>Actinomycetota</taxon>
        <taxon>Actinomycetes</taxon>
        <taxon>Actinomycetales</taxon>
        <taxon>Actinomycetaceae</taxon>
        <taxon>Schaalia</taxon>
    </lineage>
</organism>
<gene>
    <name evidence="10" type="ORF">SAMN04489714_1888</name>
</gene>
<comment type="subcellular location">
    <subcellularLocation>
        <location evidence="1">Cell membrane</location>
        <topology evidence="1">Multi-pass membrane protein</topology>
    </subcellularLocation>
</comment>
<evidence type="ECO:0000256" key="7">
    <source>
        <dbReference type="SAM" id="Phobius"/>
    </source>
</evidence>
<dbReference type="InterPro" id="IPR025857">
    <property type="entry name" value="MacB_PCD"/>
</dbReference>
<evidence type="ECO:0000256" key="5">
    <source>
        <dbReference type="ARBA" id="ARBA00023136"/>
    </source>
</evidence>
<feature type="transmembrane region" description="Helical" evidence="7">
    <location>
        <begin position="282"/>
        <end position="307"/>
    </location>
</feature>
<keyword evidence="11" id="KW-1185">Reference proteome</keyword>
<protein>
    <submittedName>
        <fullName evidence="10">ABC transport system permease protein</fullName>
    </submittedName>
</protein>
<reference evidence="10 11" key="1">
    <citation type="submission" date="2016-10" db="EMBL/GenBank/DDBJ databases">
        <authorList>
            <person name="Varghese N."/>
            <person name="Submissions S."/>
        </authorList>
    </citation>
    <scope>NUCLEOTIDE SEQUENCE [LARGE SCALE GENOMIC DNA]</scope>
    <source>
        <strain evidence="10 11">DSM 9169</strain>
    </source>
</reference>
<feature type="domain" description="MacB-like periplasmic core" evidence="9">
    <location>
        <begin position="38"/>
        <end position="233"/>
    </location>
</feature>
<sequence length="405" mass="41243">MTHTSDHTRSAPAASTLLASDAVRLGTVGLRSRPMRAFLSALGIAIGIAAMVAVIGISTSSRAQLTRQLDALGTNLLTVTAGSDMTGAAATLPPDAAAKVALLPGVTDATSTAALTDIKVYRSSLIPAEETGGIATVSTDLTLLDVVAGEVAHGTWLNEALAQYPTTVLGASAAQRLGIVTPGTQIWMGNQLVTVAGILKPVPLAPELDSAALISRTVAQRLYGHDDHPTTVYERSADDQVARIRDLLAPTISPQASGGIKVSRPSEALSAKAAADHAFTTLLAGVGSIALLVGGIGVANTMIISVLERRQEIGLRRAMGATRAHIRIQFLSEALLLAGIGGALGCIIGTLITAVVATVSGWLFVMPLYVVAAGLAVTVVIGAVAGLYPAVRAARTPPTAALNSQ</sequence>
<name>A0ABY0VBB5_9ACTO</name>
<keyword evidence="4 7" id="KW-1133">Transmembrane helix</keyword>
<keyword evidence="2" id="KW-1003">Cell membrane</keyword>
<evidence type="ECO:0000256" key="2">
    <source>
        <dbReference type="ARBA" id="ARBA00022475"/>
    </source>
</evidence>
<evidence type="ECO:0000256" key="3">
    <source>
        <dbReference type="ARBA" id="ARBA00022692"/>
    </source>
</evidence>
<evidence type="ECO:0000256" key="6">
    <source>
        <dbReference type="ARBA" id="ARBA00038076"/>
    </source>
</evidence>
<dbReference type="Pfam" id="PF12704">
    <property type="entry name" value="MacB_PCD"/>
    <property type="match status" value="1"/>
</dbReference>